<evidence type="ECO:0000313" key="1">
    <source>
        <dbReference type="EMBL" id="BBO22807.1"/>
    </source>
</evidence>
<dbReference type="Proteomes" id="UP000662873">
    <property type="component" value="Chromosome"/>
</dbReference>
<sequence>MSCGGNGTIPGGGNGALFTLGSGSGRVVLPAGVVLALDTLRASTPFGTAPVTSAGDFTVPVITGGPMPVTVFSGDDVVLYGYVGGGNTLVTAESTAEFLAYLALAGFLTPPEVSEEIQSQLKGHPELAAVAAKIAERMQIDPLAVGNNDSEIASALNIAAGNILNAPEGRGILINPVDGGYGNSVVHEGLESIRAINQRRRRTLAYVDQVSYTTEDNVEHDAPQEITKVKLSPTTGVTSVVGALGDLISGKVAYAPVISDPVTVPVRPASAIKTKYNVTFIGIGFIAGDIVSLPESRKQEYRELALRSLALDLFLPVLLKVVIPANKEYFEQLLGSAEGLEAVTWFLERVQEVPGIAEALEPNAQPPSPSQIVLTLLEWVVESEQFQNACIDAIQSMMDKVGLKLPNAGDLKVGFTNISGMLKIIDAVLLSLDASAQVVDIVRSKQAEIVEVITNRSEVLLDPPYQVVGSDAEAELTARVPDASGTGELLKYHWTCTGQYGRLKDGIHEGNNFESSKDKVVYAAWSPYGIDVSDKVTVEAFLFEDNEWKSLGKAEATVDVRVARMAISPVLVAIKPGESMGLEVFVTPALPENEVFEYKWVTHGTAGSFNGELEKVGPREVTYVAGSSEGTDKVTVQLFRLDRAKRIFIGQASADVKVETDPSVLYGTIEVAGGVEGGYGGWSSWWETFVQFPDVPGATSYRAQGFDAYWWGPVDITGPPFSAFQPASGHHGFSLTGGSGWGFGEPPTLQEVLDDARNISLWRFPGAWPVTVTK</sequence>
<proteinExistence type="predicted"/>
<name>A0A809S2L9_9BACT</name>
<dbReference type="EMBL" id="AP021858">
    <property type="protein sequence ID" value="BBO22807.1"/>
    <property type="molecule type" value="Genomic_DNA"/>
</dbReference>
<dbReference type="AlphaFoldDB" id="A0A809S2L9"/>
<organism evidence="1 2">
    <name type="scientific">Candidatus Nitrosymbiomonas proteolyticus</name>
    <dbReference type="NCBI Taxonomy" id="2608984"/>
    <lineage>
        <taxon>Bacteria</taxon>
        <taxon>Bacillati</taxon>
        <taxon>Armatimonadota</taxon>
        <taxon>Armatimonadota incertae sedis</taxon>
        <taxon>Candidatus Nitrosymbiomonas</taxon>
    </lineage>
</organism>
<evidence type="ECO:0000313" key="2">
    <source>
        <dbReference type="Proteomes" id="UP000662873"/>
    </source>
</evidence>
<protein>
    <submittedName>
        <fullName evidence="1">Uncharacterized protein</fullName>
    </submittedName>
</protein>
<accession>A0A809S2L9</accession>
<reference evidence="1" key="1">
    <citation type="journal article" name="DNA Res.">
        <title>The physiological potential of anammox bacteria as revealed by their core genome structure.</title>
        <authorList>
            <person name="Okubo T."/>
            <person name="Toyoda A."/>
            <person name="Fukuhara K."/>
            <person name="Uchiyama I."/>
            <person name="Harigaya Y."/>
            <person name="Kuroiwa M."/>
            <person name="Suzuki T."/>
            <person name="Murakami Y."/>
            <person name="Suwa Y."/>
            <person name="Takami H."/>
        </authorList>
    </citation>
    <scope>NUCLEOTIDE SEQUENCE</scope>
    <source>
        <strain evidence="1">317325-2</strain>
    </source>
</reference>
<dbReference type="KEGG" id="npy:NPRO_04020"/>
<gene>
    <name evidence="1" type="ORF">NPRO_04020</name>
</gene>